<evidence type="ECO:0000256" key="1">
    <source>
        <dbReference type="SAM" id="MobiDB-lite"/>
    </source>
</evidence>
<evidence type="ECO:0000313" key="2">
    <source>
        <dbReference type="EMBL" id="GAA5163452.1"/>
    </source>
</evidence>
<evidence type="ECO:0000313" key="3">
    <source>
        <dbReference type="Proteomes" id="UP001428817"/>
    </source>
</evidence>
<feature type="compositionally biased region" description="Low complexity" evidence="1">
    <location>
        <begin position="110"/>
        <end position="120"/>
    </location>
</feature>
<protein>
    <submittedName>
        <fullName evidence="2">Uncharacterized protein</fullName>
    </submittedName>
</protein>
<feature type="compositionally biased region" description="Low complexity" evidence="1">
    <location>
        <begin position="24"/>
        <end position="33"/>
    </location>
</feature>
<sequence length="247" mass="25094">MVAASWTGMKSSTGGADPRSAPIANSRAASTAAARRFPVLSDDGRAGSNPFSALRNAHRCRKLTGSNAITLENRRSDTQLTSASTPTTTPASTGWLVSSVSVMPSHDDGTSATGSGIAAGWPSAMSRPSGSAASESGPFGRRRCPRPSTRVPSRPSQNRATASPARAGAGAVRAVGSSLRSAGSSWNHPAARSQAAARRSVCAGGSWSINARRAASAFARTLIRSAVLAAGCCRPSFWIAAASRSGP</sequence>
<feature type="region of interest" description="Disordered" evidence="1">
    <location>
        <begin position="1"/>
        <end position="33"/>
    </location>
</feature>
<reference evidence="3" key="1">
    <citation type="journal article" date="2019" name="Int. J. Syst. Evol. Microbiol.">
        <title>The Global Catalogue of Microorganisms (GCM) 10K type strain sequencing project: providing services to taxonomists for standard genome sequencing and annotation.</title>
        <authorList>
            <consortium name="The Broad Institute Genomics Platform"/>
            <consortium name="The Broad Institute Genome Sequencing Center for Infectious Disease"/>
            <person name="Wu L."/>
            <person name="Ma J."/>
        </authorList>
    </citation>
    <scope>NUCLEOTIDE SEQUENCE [LARGE SCALE GENOMIC DNA]</scope>
    <source>
        <strain evidence="3">JCM 18303</strain>
    </source>
</reference>
<feature type="compositionally biased region" description="Low complexity" evidence="1">
    <location>
        <begin position="146"/>
        <end position="174"/>
    </location>
</feature>
<gene>
    <name evidence="2" type="ORF">GCM10023321_50360</name>
</gene>
<accession>A0ABP9QKY3</accession>
<name>A0ABP9QKY3_9PSEU</name>
<feature type="compositionally biased region" description="Low complexity" evidence="1">
    <location>
        <begin position="81"/>
        <end position="93"/>
    </location>
</feature>
<feature type="region of interest" description="Disordered" evidence="1">
    <location>
        <begin position="106"/>
        <end position="174"/>
    </location>
</feature>
<feature type="region of interest" description="Disordered" evidence="1">
    <location>
        <begin position="66"/>
        <end position="93"/>
    </location>
</feature>
<dbReference type="Proteomes" id="UP001428817">
    <property type="component" value="Unassembled WGS sequence"/>
</dbReference>
<comment type="caution">
    <text evidence="2">The sequence shown here is derived from an EMBL/GenBank/DDBJ whole genome shotgun (WGS) entry which is preliminary data.</text>
</comment>
<proteinExistence type="predicted"/>
<dbReference type="EMBL" id="BAABJP010000029">
    <property type="protein sequence ID" value="GAA5163452.1"/>
    <property type="molecule type" value="Genomic_DNA"/>
</dbReference>
<organism evidence="2 3">
    <name type="scientific">Pseudonocardia eucalypti</name>
    <dbReference type="NCBI Taxonomy" id="648755"/>
    <lineage>
        <taxon>Bacteria</taxon>
        <taxon>Bacillati</taxon>
        <taxon>Actinomycetota</taxon>
        <taxon>Actinomycetes</taxon>
        <taxon>Pseudonocardiales</taxon>
        <taxon>Pseudonocardiaceae</taxon>
        <taxon>Pseudonocardia</taxon>
    </lineage>
</organism>
<keyword evidence="3" id="KW-1185">Reference proteome</keyword>